<dbReference type="PROSITE" id="PS51770">
    <property type="entry name" value="HOTDOG_ACOT"/>
    <property type="match status" value="1"/>
</dbReference>
<dbReference type="RefSeq" id="WP_136819454.1">
    <property type="nucleotide sequence ID" value="NZ_BMJX01000001.1"/>
</dbReference>
<dbReference type="InterPro" id="IPR029069">
    <property type="entry name" value="HotDog_dom_sf"/>
</dbReference>
<sequence>MNFHTRKWVKPEDLNPNGTLFGGTLLRWIDEEAVIYAIVQLSNPQVVTKYISEINFVSSAKQGDIIELGIVATHFGTTSITLACEVRNKITRKTILSIDKLVFVNLDENGVPLPHGKTEITYAYMSIDTISNKLKPD</sequence>
<comment type="similarity">
    <text evidence="1">Belongs to the acyl coenzyme A hydrolase family.</text>
</comment>
<dbReference type="PANTHER" id="PTHR11049:SF31">
    <property type="entry name" value="HOTDOG ACOT-TYPE DOMAIN-CONTAINING PROTEIN"/>
    <property type="match status" value="1"/>
</dbReference>
<feature type="domain" description="HotDog ACOT-type" evidence="4">
    <location>
        <begin position="1"/>
        <end position="109"/>
    </location>
</feature>
<evidence type="ECO:0000313" key="5">
    <source>
        <dbReference type="EMBL" id="TJY68575.1"/>
    </source>
</evidence>
<evidence type="ECO:0000256" key="3">
    <source>
        <dbReference type="PROSITE-ProRule" id="PRU01106"/>
    </source>
</evidence>
<proteinExistence type="inferred from homology"/>
<keyword evidence="2 3" id="KW-0378">Hydrolase</keyword>
<protein>
    <submittedName>
        <fullName evidence="5">Acyl-CoA thioesterase</fullName>
    </submittedName>
</protein>
<dbReference type="GO" id="GO:0005829">
    <property type="term" value="C:cytosol"/>
    <property type="evidence" value="ECO:0007669"/>
    <property type="project" value="TreeGrafter"/>
</dbReference>
<dbReference type="GO" id="GO:0009062">
    <property type="term" value="P:fatty acid catabolic process"/>
    <property type="evidence" value="ECO:0007669"/>
    <property type="project" value="TreeGrafter"/>
</dbReference>
<comment type="caution">
    <text evidence="5">The sequence shown here is derived from an EMBL/GenBank/DDBJ whole genome shotgun (WGS) entry which is preliminary data.</text>
</comment>
<dbReference type="InterPro" id="IPR040170">
    <property type="entry name" value="Cytosol_ACT"/>
</dbReference>
<dbReference type="AlphaFoldDB" id="A0A4U0H9J7"/>
<evidence type="ECO:0000313" key="6">
    <source>
        <dbReference type="Proteomes" id="UP000309872"/>
    </source>
</evidence>
<dbReference type="Proteomes" id="UP000309872">
    <property type="component" value="Unassembled WGS sequence"/>
</dbReference>
<evidence type="ECO:0000256" key="2">
    <source>
        <dbReference type="ARBA" id="ARBA00022801"/>
    </source>
</evidence>
<dbReference type="GO" id="GO:0006637">
    <property type="term" value="P:acyl-CoA metabolic process"/>
    <property type="evidence" value="ECO:0007669"/>
    <property type="project" value="TreeGrafter"/>
</dbReference>
<evidence type="ECO:0000259" key="4">
    <source>
        <dbReference type="PROSITE" id="PS51770"/>
    </source>
</evidence>
<gene>
    <name evidence="5" type="ORF">FAZ19_04790</name>
</gene>
<dbReference type="InterPro" id="IPR033120">
    <property type="entry name" value="HOTDOG_ACOT"/>
</dbReference>
<accession>A0A4U0H9J7</accession>
<reference evidence="5 6" key="1">
    <citation type="submission" date="2019-04" db="EMBL/GenBank/DDBJ databases">
        <title>Sphingobacterium olei sp. nov., isolated from oil-contaminated soil.</title>
        <authorList>
            <person name="Liu B."/>
        </authorList>
    </citation>
    <scope>NUCLEOTIDE SEQUENCE [LARGE SCALE GENOMIC DNA]</scope>
    <source>
        <strain evidence="5 6">Y3L14</strain>
    </source>
</reference>
<dbReference type="GO" id="GO:0052816">
    <property type="term" value="F:long-chain fatty acyl-CoA hydrolase activity"/>
    <property type="evidence" value="ECO:0007669"/>
    <property type="project" value="TreeGrafter"/>
</dbReference>
<evidence type="ECO:0000256" key="1">
    <source>
        <dbReference type="ARBA" id="ARBA00010458"/>
    </source>
</evidence>
<dbReference type="EMBL" id="SUKA01000001">
    <property type="protein sequence ID" value="TJY68575.1"/>
    <property type="molecule type" value="Genomic_DNA"/>
</dbReference>
<keyword evidence="6" id="KW-1185">Reference proteome</keyword>
<dbReference type="FunFam" id="3.10.129.10:FF:000040">
    <property type="entry name" value="Acyl-CoA thioesterase"/>
    <property type="match status" value="1"/>
</dbReference>
<name>A0A4U0H9J7_9SPHI</name>
<organism evidence="5 6">
    <name type="scientific">Sphingobacterium alkalisoli</name>
    <dbReference type="NCBI Taxonomy" id="1874115"/>
    <lineage>
        <taxon>Bacteria</taxon>
        <taxon>Pseudomonadati</taxon>
        <taxon>Bacteroidota</taxon>
        <taxon>Sphingobacteriia</taxon>
        <taxon>Sphingobacteriales</taxon>
        <taxon>Sphingobacteriaceae</taxon>
        <taxon>Sphingobacterium</taxon>
    </lineage>
</organism>
<dbReference type="Pfam" id="PF03061">
    <property type="entry name" value="4HBT"/>
    <property type="match status" value="1"/>
</dbReference>
<dbReference type="OrthoDB" id="9791628at2"/>
<dbReference type="PANTHER" id="PTHR11049">
    <property type="entry name" value="ACYL COENZYME A THIOESTER HYDROLASE"/>
    <property type="match status" value="1"/>
</dbReference>
<dbReference type="CDD" id="cd03442">
    <property type="entry name" value="BFIT_BACH"/>
    <property type="match status" value="1"/>
</dbReference>
<dbReference type="SUPFAM" id="SSF54637">
    <property type="entry name" value="Thioesterase/thiol ester dehydrase-isomerase"/>
    <property type="match status" value="1"/>
</dbReference>
<dbReference type="InterPro" id="IPR006683">
    <property type="entry name" value="Thioestr_dom"/>
</dbReference>
<dbReference type="Gene3D" id="3.10.129.10">
    <property type="entry name" value="Hotdog Thioesterase"/>
    <property type="match status" value="1"/>
</dbReference>